<proteinExistence type="predicted"/>
<dbReference type="EMBL" id="KZ503833">
    <property type="protein sequence ID" value="PKU61148.1"/>
    <property type="molecule type" value="Genomic_DNA"/>
</dbReference>
<evidence type="ECO:0000313" key="2">
    <source>
        <dbReference type="EMBL" id="PKU61148.1"/>
    </source>
</evidence>
<dbReference type="PANTHER" id="PTHR48258:SF3">
    <property type="entry name" value="FK506-BINDING PROTEIN 4-LIKE ISOFORM X1"/>
    <property type="match status" value="1"/>
</dbReference>
<dbReference type="PANTHER" id="PTHR48258">
    <property type="entry name" value="DUF4218 DOMAIN-CONTAINING PROTEIN-RELATED"/>
    <property type="match status" value="1"/>
</dbReference>
<gene>
    <name evidence="2" type="ORF">MA16_Dca024064</name>
</gene>
<dbReference type="Pfam" id="PF13960">
    <property type="entry name" value="DUF4218"/>
    <property type="match status" value="1"/>
</dbReference>
<evidence type="ECO:0000259" key="1">
    <source>
        <dbReference type="Pfam" id="PF13960"/>
    </source>
</evidence>
<reference evidence="2 3" key="2">
    <citation type="journal article" date="2017" name="Nature">
        <title>The Apostasia genome and the evolution of orchids.</title>
        <authorList>
            <person name="Zhang G.Q."/>
            <person name="Liu K.W."/>
            <person name="Li Z."/>
            <person name="Lohaus R."/>
            <person name="Hsiao Y.Y."/>
            <person name="Niu S.C."/>
            <person name="Wang J.Y."/>
            <person name="Lin Y.C."/>
            <person name="Xu Q."/>
            <person name="Chen L.J."/>
            <person name="Yoshida K."/>
            <person name="Fujiwara S."/>
            <person name="Wang Z.W."/>
            <person name="Zhang Y.Q."/>
            <person name="Mitsuda N."/>
            <person name="Wang M."/>
            <person name="Liu G.H."/>
            <person name="Pecoraro L."/>
            <person name="Huang H.X."/>
            <person name="Xiao X.J."/>
            <person name="Lin M."/>
            <person name="Wu X.Y."/>
            <person name="Wu W.L."/>
            <person name="Chen Y.Y."/>
            <person name="Chang S.B."/>
            <person name="Sakamoto S."/>
            <person name="Ohme-Takagi M."/>
            <person name="Yagi M."/>
            <person name="Zeng S.J."/>
            <person name="Shen C.Y."/>
            <person name="Yeh C.M."/>
            <person name="Luo Y.B."/>
            <person name="Tsai W.C."/>
            <person name="Van de Peer Y."/>
            <person name="Liu Z.J."/>
        </authorList>
    </citation>
    <scope>NUCLEOTIDE SEQUENCE [LARGE SCALE GENOMIC DNA]</scope>
    <source>
        <tissue evidence="2">The whole plant</tissue>
    </source>
</reference>
<keyword evidence="3" id="KW-1185">Reference proteome</keyword>
<dbReference type="AlphaFoldDB" id="A0A2I0VCK7"/>
<feature type="domain" description="DUF4218" evidence="1">
    <location>
        <begin position="38"/>
        <end position="97"/>
    </location>
</feature>
<dbReference type="Proteomes" id="UP000233837">
    <property type="component" value="Unassembled WGS sequence"/>
</dbReference>
<organism evidence="2 3">
    <name type="scientific">Dendrobium catenatum</name>
    <dbReference type="NCBI Taxonomy" id="906689"/>
    <lineage>
        <taxon>Eukaryota</taxon>
        <taxon>Viridiplantae</taxon>
        <taxon>Streptophyta</taxon>
        <taxon>Embryophyta</taxon>
        <taxon>Tracheophyta</taxon>
        <taxon>Spermatophyta</taxon>
        <taxon>Magnoliopsida</taxon>
        <taxon>Liliopsida</taxon>
        <taxon>Asparagales</taxon>
        <taxon>Orchidaceae</taxon>
        <taxon>Epidendroideae</taxon>
        <taxon>Malaxideae</taxon>
        <taxon>Dendrobiinae</taxon>
        <taxon>Dendrobium</taxon>
    </lineage>
</organism>
<name>A0A2I0VCK7_9ASPA</name>
<dbReference type="InterPro" id="IPR025452">
    <property type="entry name" value="DUF4218"/>
</dbReference>
<evidence type="ECO:0000313" key="3">
    <source>
        <dbReference type="Proteomes" id="UP000233837"/>
    </source>
</evidence>
<reference evidence="2 3" key="1">
    <citation type="journal article" date="2016" name="Sci. Rep.">
        <title>The Dendrobium catenatum Lindl. genome sequence provides insights into polysaccharide synthase, floral development and adaptive evolution.</title>
        <authorList>
            <person name="Zhang G.Q."/>
            <person name="Xu Q."/>
            <person name="Bian C."/>
            <person name="Tsai W.C."/>
            <person name="Yeh C.M."/>
            <person name="Liu K.W."/>
            <person name="Yoshida K."/>
            <person name="Zhang L.S."/>
            <person name="Chang S.B."/>
            <person name="Chen F."/>
            <person name="Shi Y."/>
            <person name="Su Y.Y."/>
            <person name="Zhang Y.Q."/>
            <person name="Chen L.J."/>
            <person name="Yin Y."/>
            <person name="Lin M."/>
            <person name="Huang H."/>
            <person name="Deng H."/>
            <person name="Wang Z.W."/>
            <person name="Zhu S.L."/>
            <person name="Zhao X."/>
            <person name="Deng C."/>
            <person name="Niu S.C."/>
            <person name="Huang J."/>
            <person name="Wang M."/>
            <person name="Liu G.H."/>
            <person name="Yang H.J."/>
            <person name="Xiao X.J."/>
            <person name="Hsiao Y.Y."/>
            <person name="Wu W.L."/>
            <person name="Chen Y.Y."/>
            <person name="Mitsuda N."/>
            <person name="Ohme-Takagi M."/>
            <person name="Luo Y.B."/>
            <person name="Van de Peer Y."/>
            <person name="Liu Z.J."/>
        </authorList>
    </citation>
    <scope>NUCLEOTIDE SEQUENCE [LARGE SCALE GENOMIC DNA]</scope>
    <source>
        <tissue evidence="2">The whole plant</tissue>
    </source>
</reference>
<protein>
    <recommendedName>
        <fullName evidence="1">DUF4218 domain-containing protein</fullName>
    </recommendedName>
</protein>
<sequence length="97" mass="11492">MQCLLSTAFSYLPDQILKPLIKLSIFFKDLCSSKLNVENLIYLEKIFPPNFFDSMEHLPIQLPYETMVGGPVQYRWLYPFERYLNKLKKTAKNKSRP</sequence>
<accession>A0A2I0VCK7</accession>